<dbReference type="SUPFAM" id="SSF46785">
    <property type="entry name" value="Winged helix' DNA-binding domain"/>
    <property type="match status" value="1"/>
</dbReference>
<dbReference type="InterPro" id="IPR036390">
    <property type="entry name" value="WH_DNA-bd_sf"/>
</dbReference>
<keyword evidence="1" id="KW-0805">Transcription regulation</keyword>
<gene>
    <name evidence="5" type="ORF">AB5J50_48240</name>
</gene>
<evidence type="ECO:0000256" key="1">
    <source>
        <dbReference type="ARBA" id="ARBA00023015"/>
    </source>
</evidence>
<dbReference type="PANTHER" id="PTHR33204:SF37">
    <property type="entry name" value="HTH-TYPE TRANSCRIPTIONAL REGULATOR YODB"/>
    <property type="match status" value="1"/>
</dbReference>
<dbReference type="AlphaFoldDB" id="A0AB39SLB5"/>
<dbReference type="RefSeq" id="WP_369264864.1">
    <property type="nucleotide sequence ID" value="NZ_CP163440.1"/>
</dbReference>
<keyword evidence="2" id="KW-0238">DNA-binding</keyword>
<name>A0AB39SLB5_9ACTN</name>
<keyword evidence="3" id="KW-0804">Transcription</keyword>
<evidence type="ECO:0000256" key="2">
    <source>
        <dbReference type="ARBA" id="ARBA00023125"/>
    </source>
</evidence>
<accession>A0AB39SLB5</accession>
<evidence type="ECO:0000256" key="3">
    <source>
        <dbReference type="ARBA" id="ARBA00023163"/>
    </source>
</evidence>
<proteinExistence type="predicted"/>
<organism evidence="5">
    <name type="scientific">Streptomyces sp. R35</name>
    <dbReference type="NCBI Taxonomy" id="3238630"/>
    <lineage>
        <taxon>Bacteria</taxon>
        <taxon>Bacillati</taxon>
        <taxon>Actinomycetota</taxon>
        <taxon>Actinomycetes</taxon>
        <taxon>Kitasatosporales</taxon>
        <taxon>Streptomycetaceae</taxon>
        <taxon>Streptomyces</taxon>
    </lineage>
</organism>
<dbReference type="PANTHER" id="PTHR33204">
    <property type="entry name" value="TRANSCRIPTIONAL REGULATOR, MARR FAMILY"/>
    <property type="match status" value="1"/>
</dbReference>
<dbReference type="InterPro" id="IPR036388">
    <property type="entry name" value="WH-like_DNA-bd_sf"/>
</dbReference>
<dbReference type="GO" id="GO:0003677">
    <property type="term" value="F:DNA binding"/>
    <property type="evidence" value="ECO:0007669"/>
    <property type="project" value="UniProtKB-KW"/>
</dbReference>
<dbReference type="PROSITE" id="PS51118">
    <property type="entry name" value="HTH_HXLR"/>
    <property type="match status" value="1"/>
</dbReference>
<dbReference type="Gene3D" id="1.10.10.10">
    <property type="entry name" value="Winged helix-like DNA-binding domain superfamily/Winged helix DNA-binding domain"/>
    <property type="match status" value="1"/>
</dbReference>
<evidence type="ECO:0000259" key="4">
    <source>
        <dbReference type="PROSITE" id="PS51118"/>
    </source>
</evidence>
<evidence type="ECO:0000313" key="5">
    <source>
        <dbReference type="EMBL" id="XDQ68026.1"/>
    </source>
</evidence>
<protein>
    <submittedName>
        <fullName evidence="5">Winged helix-turn-helix transcriptional regulator</fullName>
    </submittedName>
</protein>
<feature type="domain" description="HTH hxlR-type" evidence="4">
    <location>
        <begin position="19"/>
        <end position="119"/>
    </location>
</feature>
<dbReference type="EMBL" id="CP163440">
    <property type="protein sequence ID" value="XDQ68026.1"/>
    <property type="molecule type" value="Genomic_DNA"/>
</dbReference>
<sequence length="124" mass="13392">MNGRDGSSERHEHGGGRQVEAVTTRVFDLLGRRWSGPIIAVLLAGPAHFTELRRAVPGISERMLSDRLAHLAAAGLVAREVNPGPPLRVRYRLTQAGAAIRPALEELQDWALAHLGDPARGDPP</sequence>
<dbReference type="InterPro" id="IPR002577">
    <property type="entry name" value="HTH_HxlR"/>
</dbReference>
<dbReference type="Pfam" id="PF01638">
    <property type="entry name" value="HxlR"/>
    <property type="match status" value="1"/>
</dbReference>
<reference evidence="5" key="1">
    <citation type="submission" date="2024-07" db="EMBL/GenBank/DDBJ databases">
        <authorList>
            <person name="Yu S.T."/>
        </authorList>
    </citation>
    <scope>NUCLEOTIDE SEQUENCE</scope>
    <source>
        <strain evidence="5">R35</strain>
    </source>
</reference>